<dbReference type="EMBL" id="BJYG01000017">
    <property type="protein sequence ID" value="GEN63227.1"/>
    <property type="molecule type" value="Genomic_DNA"/>
</dbReference>
<dbReference type="Proteomes" id="UP000321746">
    <property type="component" value="Unassembled WGS sequence"/>
</dbReference>
<feature type="domain" description="Fe/B12 periplasmic-binding" evidence="1">
    <location>
        <begin position="21"/>
        <end position="273"/>
    </location>
</feature>
<dbReference type="OrthoDB" id="1632039at2"/>
<protein>
    <submittedName>
        <fullName evidence="2">Cobalamin ABC transporter substrate-binding protein</fullName>
    </submittedName>
</protein>
<dbReference type="RefSeq" id="WP_146887600.1">
    <property type="nucleotide sequence ID" value="NZ_BJYG01000017.1"/>
</dbReference>
<comment type="caution">
    <text evidence="2">The sequence shown here is derived from an EMBL/GenBank/DDBJ whole genome shotgun (WGS) entry which is preliminary data.</text>
</comment>
<dbReference type="Gene3D" id="3.40.50.1980">
    <property type="entry name" value="Nitrogenase molybdenum iron protein domain"/>
    <property type="match status" value="2"/>
</dbReference>
<dbReference type="PANTHER" id="PTHR30535">
    <property type="entry name" value="VITAMIN B12-BINDING PROTEIN"/>
    <property type="match status" value="1"/>
</dbReference>
<name>A0A511XJU3_9PROT</name>
<dbReference type="InterPro" id="IPR050902">
    <property type="entry name" value="ABC_Transporter_SBP"/>
</dbReference>
<proteinExistence type="predicted"/>
<dbReference type="Pfam" id="PF01497">
    <property type="entry name" value="Peripla_BP_2"/>
    <property type="match status" value="1"/>
</dbReference>
<dbReference type="PROSITE" id="PS50983">
    <property type="entry name" value="FE_B12_PBP"/>
    <property type="match status" value="1"/>
</dbReference>
<dbReference type="InterPro" id="IPR002491">
    <property type="entry name" value="ABC_transptr_periplasmic_BD"/>
</dbReference>
<dbReference type="PANTHER" id="PTHR30535:SF34">
    <property type="entry name" value="MOLYBDATE-BINDING PROTEIN MOLA"/>
    <property type="match status" value="1"/>
</dbReference>
<sequence length="273" mass="29149">MLLFLICGLFSSGLQAKAPSRVISLNLCTDQLLMMLAEPEQVAGITSLARDCSVSVLCQEAKRFPVIHSGTETLLTQRADLVLGGDYTTTTASFATQSVGVRVVKFPPVNSLSEIPDQIRRMAELLGASARGEAVIQVFNERLASLSLPVRSDAPVAAIYTENGYITGKGSLPDDVLRHAGFRNFTATQGNGYTRSVPLEILIAAHPDLLVSDPAGADVSLARSMLDNPALRSTFEGPHRLVIPAARWLCGLPQTLDALVALVRARQALKAGQ</sequence>
<gene>
    <name evidence="2" type="ORF">AOE01nite_14510</name>
</gene>
<evidence type="ECO:0000313" key="2">
    <source>
        <dbReference type="EMBL" id="GEN63227.1"/>
    </source>
</evidence>
<accession>A0A511XJU3</accession>
<dbReference type="AlphaFoldDB" id="A0A511XJU3"/>
<dbReference type="SUPFAM" id="SSF53807">
    <property type="entry name" value="Helical backbone' metal receptor"/>
    <property type="match status" value="1"/>
</dbReference>
<organism evidence="2 3">
    <name type="scientific">Acetobacter oeni</name>
    <dbReference type="NCBI Taxonomy" id="304077"/>
    <lineage>
        <taxon>Bacteria</taxon>
        <taxon>Pseudomonadati</taxon>
        <taxon>Pseudomonadota</taxon>
        <taxon>Alphaproteobacteria</taxon>
        <taxon>Acetobacterales</taxon>
        <taxon>Acetobacteraceae</taxon>
        <taxon>Acetobacter</taxon>
    </lineage>
</organism>
<reference evidence="2 3" key="1">
    <citation type="submission" date="2019-07" db="EMBL/GenBank/DDBJ databases">
        <title>Whole genome shotgun sequence of Acetobacter oeni NBRC 105207.</title>
        <authorList>
            <person name="Hosoyama A."/>
            <person name="Uohara A."/>
            <person name="Ohji S."/>
            <person name="Ichikawa N."/>
        </authorList>
    </citation>
    <scope>NUCLEOTIDE SEQUENCE [LARGE SCALE GENOMIC DNA]</scope>
    <source>
        <strain evidence="2 3">NBRC 105207</strain>
    </source>
</reference>
<evidence type="ECO:0000313" key="3">
    <source>
        <dbReference type="Proteomes" id="UP000321746"/>
    </source>
</evidence>
<keyword evidence="3" id="KW-1185">Reference proteome</keyword>
<evidence type="ECO:0000259" key="1">
    <source>
        <dbReference type="PROSITE" id="PS50983"/>
    </source>
</evidence>